<keyword evidence="2" id="KW-0378">Hydrolase</keyword>
<feature type="domain" description="NodB homology" evidence="5">
    <location>
        <begin position="247"/>
        <end position="426"/>
    </location>
</feature>
<name>A0A229P181_9BACL</name>
<dbReference type="EMBL" id="NMUQ01000001">
    <property type="protein sequence ID" value="OXM15695.1"/>
    <property type="molecule type" value="Genomic_DNA"/>
</dbReference>
<dbReference type="GO" id="GO:0016020">
    <property type="term" value="C:membrane"/>
    <property type="evidence" value="ECO:0007669"/>
    <property type="project" value="TreeGrafter"/>
</dbReference>
<organism evidence="6 7">
    <name type="scientific">Paenibacillus herberti</name>
    <dbReference type="NCBI Taxonomy" id="1619309"/>
    <lineage>
        <taxon>Bacteria</taxon>
        <taxon>Bacillati</taxon>
        <taxon>Bacillota</taxon>
        <taxon>Bacilli</taxon>
        <taxon>Bacillales</taxon>
        <taxon>Paenibacillaceae</taxon>
        <taxon>Paenibacillus</taxon>
    </lineage>
</organism>
<dbReference type="CDD" id="cd10917">
    <property type="entry name" value="CE4_NodB_like_6s_7s"/>
    <property type="match status" value="1"/>
</dbReference>
<dbReference type="Gene3D" id="3.20.20.370">
    <property type="entry name" value="Glycoside hydrolase/deacetylase"/>
    <property type="match status" value="1"/>
</dbReference>
<reference evidence="6 7" key="1">
    <citation type="submission" date="2017-07" db="EMBL/GenBank/DDBJ databases">
        <title>Paenibacillus herberti R33 genome sequencing and assembly.</title>
        <authorList>
            <person name="Su W."/>
        </authorList>
    </citation>
    <scope>NUCLEOTIDE SEQUENCE [LARGE SCALE GENOMIC DNA]</scope>
    <source>
        <strain evidence="6 7">R33</strain>
    </source>
</reference>
<feature type="chain" id="PRO_5038471943" description="NodB homology domain-containing protein" evidence="4">
    <location>
        <begin position="26"/>
        <end position="438"/>
    </location>
</feature>
<keyword evidence="4" id="KW-0732">Signal</keyword>
<dbReference type="InterPro" id="IPR002509">
    <property type="entry name" value="NODB_dom"/>
</dbReference>
<evidence type="ECO:0000259" key="5">
    <source>
        <dbReference type="PROSITE" id="PS51677"/>
    </source>
</evidence>
<dbReference type="PROSITE" id="PS51257">
    <property type="entry name" value="PROKAR_LIPOPROTEIN"/>
    <property type="match status" value="1"/>
</dbReference>
<dbReference type="PANTHER" id="PTHR10587">
    <property type="entry name" value="GLYCOSYL TRANSFERASE-RELATED"/>
    <property type="match status" value="1"/>
</dbReference>
<evidence type="ECO:0000313" key="7">
    <source>
        <dbReference type="Proteomes" id="UP000215145"/>
    </source>
</evidence>
<keyword evidence="7" id="KW-1185">Reference proteome</keyword>
<dbReference type="Proteomes" id="UP000215145">
    <property type="component" value="Unassembled WGS sequence"/>
</dbReference>
<evidence type="ECO:0000256" key="1">
    <source>
        <dbReference type="ARBA" id="ARBA00022723"/>
    </source>
</evidence>
<dbReference type="PANTHER" id="PTHR10587:SF133">
    <property type="entry name" value="CHITIN DEACETYLASE 1-RELATED"/>
    <property type="match status" value="1"/>
</dbReference>
<dbReference type="GO" id="GO:0005975">
    <property type="term" value="P:carbohydrate metabolic process"/>
    <property type="evidence" value="ECO:0007669"/>
    <property type="project" value="InterPro"/>
</dbReference>
<evidence type="ECO:0000256" key="3">
    <source>
        <dbReference type="SAM" id="MobiDB-lite"/>
    </source>
</evidence>
<dbReference type="AlphaFoldDB" id="A0A229P181"/>
<accession>A0A229P181</accession>
<dbReference type="Pfam" id="PF01522">
    <property type="entry name" value="Polysacc_deac_1"/>
    <property type="match status" value="1"/>
</dbReference>
<proteinExistence type="predicted"/>
<feature type="region of interest" description="Disordered" evidence="3">
    <location>
        <begin position="29"/>
        <end position="55"/>
    </location>
</feature>
<dbReference type="SUPFAM" id="SSF88713">
    <property type="entry name" value="Glycoside hydrolase/deacetylase"/>
    <property type="match status" value="1"/>
</dbReference>
<feature type="signal peptide" evidence="4">
    <location>
        <begin position="1"/>
        <end position="25"/>
    </location>
</feature>
<evidence type="ECO:0000256" key="2">
    <source>
        <dbReference type="ARBA" id="ARBA00022801"/>
    </source>
</evidence>
<dbReference type="OrthoDB" id="9812065at2"/>
<dbReference type="GO" id="GO:0046872">
    <property type="term" value="F:metal ion binding"/>
    <property type="evidence" value="ECO:0007669"/>
    <property type="project" value="UniProtKB-KW"/>
</dbReference>
<evidence type="ECO:0000256" key="4">
    <source>
        <dbReference type="SAM" id="SignalP"/>
    </source>
</evidence>
<dbReference type="PROSITE" id="PS51677">
    <property type="entry name" value="NODB"/>
    <property type="match status" value="1"/>
</dbReference>
<dbReference type="InterPro" id="IPR011330">
    <property type="entry name" value="Glyco_hydro/deAcase_b/a-brl"/>
</dbReference>
<keyword evidence="1" id="KW-0479">Metal-binding</keyword>
<dbReference type="InterPro" id="IPR050248">
    <property type="entry name" value="Polysacc_deacetylase_ArnD"/>
</dbReference>
<dbReference type="Pfam" id="PF14172">
    <property type="entry name" value="DUF4309"/>
    <property type="match status" value="1"/>
</dbReference>
<evidence type="ECO:0000313" key="6">
    <source>
        <dbReference type="EMBL" id="OXM15695.1"/>
    </source>
</evidence>
<dbReference type="RefSeq" id="WP_089522788.1">
    <property type="nucleotide sequence ID" value="NZ_NMUQ01000001.1"/>
</dbReference>
<dbReference type="InterPro" id="IPR025453">
    <property type="entry name" value="DUF4309"/>
</dbReference>
<comment type="caution">
    <text evidence="6">The sequence shown here is derived from an EMBL/GenBank/DDBJ whole genome shotgun (WGS) entry which is preliminary data.</text>
</comment>
<sequence length="438" mass="48753">MKKFKSFLKWIILPITILIISACGATNETTTPKPTPTSTAASTALPSASPTVTPSEDVDFPRLLLDLAREGKAADNEFIVGRNTIKQVRQEWGEPDKVDAVGSGMYVTYNGYASSFGYNQSSGLLFDARSYDLRLQKLTLESILKSIGNPDKTTETGTDDIYVYNVKQDIQLKFIIPKGANSVDHTSVFSAGSVQNVSEENYVLDIVGKSNALSSKAWTTMLDWRKRTKTFAKTHKNNVFLNGPNEKRVALTFDDGPDDQTTPAILDSLEKHKVRGSFFFIGKHVKQYPDVVKRAYENGHLVLSHSYNHVDLTKKNSDQIHSELKETEDAIKEIIGKAPAMLRTPYGETDDKVVSAAKQDGYSIVLWSIDTLDWSQKEMDNIVNNVVSNVRNGDIILMHSTKEQSETVKALPYIIEALQKDGYKIVDLETLLGIQAYK</sequence>
<protein>
    <recommendedName>
        <fullName evidence="5">NodB homology domain-containing protein</fullName>
    </recommendedName>
</protein>
<gene>
    <name evidence="6" type="ORF">CGZ75_02900</name>
</gene>
<dbReference type="GO" id="GO:0016810">
    <property type="term" value="F:hydrolase activity, acting on carbon-nitrogen (but not peptide) bonds"/>
    <property type="evidence" value="ECO:0007669"/>
    <property type="project" value="InterPro"/>
</dbReference>